<feature type="transmembrane region" description="Helical" evidence="2">
    <location>
        <begin position="60"/>
        <end position="87"/>
    </location>
</feature>
<evidence type="ECO:0000313" key="3">
    <source>
        <dbReference type="EMBL" id="AXO14197.1"/>
    </source>
</evidence>
<accession>A0ABN5NIJ7</accession>
<proteinExistence type="predicted"/>
<dbReference type="EMBL" id="CP031555">
    <property type="protein sequence ID" value="AXO14197.1"/>
    <property type="molecule type" value="Genomic_DNA"/>
</dbReference>
<evidence type="ECO:0000313" key="4">
    <source>
        <dbReference type="Proteomes" id="UP000256971"/>
    </source>
</evidence>
<evidence type="ECO:0000256" key="1">
    <source>
        <dbReference type="SAM" id="Coils"/>
    </source>
</evidence>
<feature type="transmembrane region" description="Helical" evidence="2">
    <location>
        <begin position="12"/>
        <end position="29"/>
    </location>
</feature>
<keyword evidence="2" id="KW-0812">Transmembrane</keyword>
<keyword evidence="2" id="KW-0472">Membrane</keyword>
<reference evidence="3 4" key="1">
    <citation type="submission" date="2018-08" db="EMBL/GenBank/DDBJ databases">
        <title>Complete genome sequence of type strain Thalassospira indica MCCC 1A01103T, isolated from isolated from deep seawater of the Indian Ocean.</title>
        <authorList>
            <person name="Liu Y."/>
        </authorList>
    </citation>
    <scope>NUCLEOTIDE SEQUENCE [LARGE SCALE GENOMIC DNA]</scope>
    <source>
        <strain evidence="3 4">PB8BT</strain>
    </source>
</reference>
<keyword evidence="4" id="KW-1185">Reference proteome</keyword>
<organism evidence="3 4">
    <name type="scientific">Thalassospira indica</name>
    <dbReference type="NCBI Taxonomy" id="1891279"/>
    <lineage>
        <taxon>Bacteria</taxon>
        <taxon>Pseudomonadati</taxon>
        <taxon>Pseudomonadota</taxon>
        <taxon>Alphaproteobacteria</taxon>
        <taxon>Rhodospirillales</taxon>
        <taxon>Thalassospiraceae</taxon>
        <taxon>Thalassospira</taxon>
    </lineage>
</organism>
<protein>
    <submittedName>
        <fullName evidence="3">Uncharacterized protein</fullName>
    </submittedName>
</protein>
<keyword evidence="2" id="KW-1133">Transmembrane helix</keyword>
<dbReference type="Proteomes" id="UP000256971">
    <property type="component" value="Chromosome"/>
</dbReference>
<feature type="coiled-coil region" evidence="1">
    <location>
        <begin position="134"/>
        <end position="198"/>
    </location>
</feature>
<sequence>MHQIVHKARRLLFGVSVILLFASVFYLTYEEGLVRNWIALLILDGGKVGDLSELPDQGGAYYLILAWEFVAALILFGLCVSLLNLLLPSRSGAAGSDDQQASRVRYSEPIALVTAAALGAWATFIIAKDDRALVGQIEAQRLELETERVRLERQKVQLEQDRLQLEEERIITLGEVEKERSQASVKVAEIENIRLEKQLKFDAEHNKHLIEQGTFNRVVSLWSSCVHATALQTQPVGTGGSGQYTGSMKQGEDTIECLADLDEVMRSTMYAGVLTDKNLQTMLELREKLIEINKKAISGEEYDVESALDFNKFFLGRQQD</sequence>
<evidence type="ECO:0000256" key="2">
    <source>
        <dbReference type="SAM" id="Phobius"/>
    </source>
</evidence>
<name>A0ABN5NIJ7_9PROT</name>
<dbReference type="RefSeq" id="WP_064789903.1">
    <property type="nucleotide sequence ID" value="NZ_CP031555.1"/>
</dbReference>
<gene>
    <name evidence="3" type="ORF">DY252_08120</name>
</gene>
<keyword evidence="1" id="KW-0175">Coiled coil</keyword>
<feature type="transmembrane region" description="Helical" evidence="2">
    <location>
        <begin position="108"/>
        <end position="127"/>
    </location>
</feature>